<comment type="similarity">
    <text evidence="1">Belongs to the carotenoid/retinoid oxidoreductase family. CrtISO subfamily.</text>
</comment>
<evidence type="ECO:0000256" key="2">
    <source>
        <dbReference type="ARBA" id="ARBA00022630"/>
    </source>
</evidence>
<dbReference type="Proteomes" id="UP000008672">
    <property type="component" value="Unassembled WGS sequence"/>
</dbReference>
<keyword evidence="6" id="KW-0520">NAD</keyword>
<protein>
    <submittedName>
        <fullName evidence="7">Si:ch1073-13h15.3</fullName>
    </submittedName>
</protein>
<dbReference type="GeneTree" id="ENSGT00940000163871"/>
<keyword evidence="5" id="KW-0521">NADP</keyword>
<proteinExistence type="inferred from homology"/>
<evidence type="ECO:0000256" key="4">
    <source>
        <dbReference type="ARBA" id="ARBA00022827"/>
    </source>
</evidence>
<keyword evidence="8" id="KW-1185">Reference proteome</keyword>
<evidence type="ECO:0000256" key="1">
    <source>
        <dbReference type="ARBA" id="ARBA00005855"/>
    </source>
</evidence>
<dbReference type="Ensembl" id="ENSLACT00000015939.1">
    <property type="protein sequence ID" value="ENSLACP00000015829.1"/>
    <property type="gene ID" value="ENSLACG00000013939.1"/>
</dbReference>
<organism evidence="7 8">
    <name type="scientific">Latimeria chalumnae</name>
    <name type="common">Coelacanth</name>
    <dbReference type="NCBI Taxonomy" id="7897"/>
    <lineage>
        <taxon>Eukaryota</taxon>
        <taxon>Metazoa</taxon>
        <taxon>Chordata</taxon>
        <taxon>Craniata</taxon>
        <taxon>Vertebrata</taxon>
        <taxon>Euteleostomi</taxon>
        <taxon>Coelacanthiformes</taxon>
        <taxon>Coelacanthidae</taxon>
        <taxon>Latimeria</taxon>
    </lineage>
</organism>
<reference evidence="8" key="1">
    <citation type="submission" date="2011-08" db="EMBL/GenBank/DDBJ databases">
        <title>The draft genome of Latimeria chalumnae.</title>
        <authorList>
            <person name="Di Palma F."/>
            <person name="Alfoldi J."/>
            <person name="Johnson J."/>
            <person name="Berlin A."/>
            <person name="Gnerre S."/>
            <person name="Jaffe D."/>
            <person name="MacCallum I."/>
            <person name="Young S."/>
            <person name="Walker B.J."/>
            <person name="Lander E."/>
            <person name="Lindblad-Toh K."/>
        </authorList>
    </citation>
    <scope>NUCLEOTIDE SEQUENCE [LARGE SCALE GENOMIC DNA]</scope>
    <source>
        <strain evidence="8">Wild caught</strain>
    </source>
</reference>
<evidence type="ECO:0000313" key="8">
    <source>
        <dbReference type="Proteomes" id="UP000008672"/>
    </source>
</evidence>
<gene>
    <name evidence="7" type="primary">SI:CH1073-13H15.3</name>
</gene>
<dbReference type="PANTHER" id="PTHR46091">
    <property type="entry name" value="BLR7054 PROTEIN"/>
    <property type="match status" value="1"/>
</dbReference>
<dbReference type="InterPro" id="IPR036188">
    <property type="entry name" value="FAD/NAD-bd_sf"/>
</dbReference>
<name>H3B1Q8_LATCH</name>
<dbReference type="STRING" id="7897.ENSLACP00000015829"/>
<keyword evidence="4" id="KW-0274">FAD</keyword>
<dbReference type="EMBL" id="AFYH01038534">
    <property type="status" value="NOT_ANNOTATED_CDS"/>
    <property type="molecule type" value="Genomic_DNA"/>
</dbReference>
<reference evidence="7" key="2">
    <citation type="submission" date="2025-08" db="UniProtKB">
        <authorList>
            <consortium name="Ensembl"/>
        </authorList>
    </citation>
    <scope>IDENTIFICATION</scope>
</reference>
<accession>H3B1Q8</accession>
<dbReference type="HOGENOM" id="CLU_019722_1_0_1"/>
<dbReference type="OMA" id="GLATWFK"/>
<dbReference type="AlphaFoldDB" id="H3B1Q8"/>
<dbReference type="PANTHER" id="PTHR46091:SF2">
    <property type="entry name" value="AMINE OXIDASE DOMAIN-CONTAINING PROTEIN"/>
    <property type="match status" value="1"/>
</dbReference>
<evidence type="ECO:0000313" key="7">
    <source>
        <dbReference type="Ensembl" id="ENSLACP00000015829.1"/>
    </source>
</evidence>
<evidence type="ECO:0000256" key="6">
    <source>
        <dbReference type="ARBA" id="ARBA00023027"/>
    </source>
</evidence>
<keyword evidence="2" id="KW-0285">Flavoprotein</keyword>
<keyword evidence="3" id="KW-0732">Signal</keyword>
<dbReference type="Gene3D" id="3.50.50.60">
    <property type="entry name" value="FAD/NAD(P)-binding domain"/>
    <property type="match status" value="1"/>
</dbReference>
<evidence type="ECO:0000256" key="3">
    <source>
        <dbReference type="ARBA" id="ARBA00022729"/>
    </source>
</evidence>
<dbReference type="eggNOG" id="KOG4254">
    <property type="taxonomic scope" value="Eukaryota"/>
</dbReference>
<dbReference type="SUPFAM" id="SSF51905">
    <property type="entry name" value="FAD/NAD(P)-binding domain"/>
    <property type="match status" value="1"/>
</dbReference>
<evidence type="ECO:0000256" key="5">
    <source>
        <dbReference type="ARBA" id="ARBA00022857"/>
    </source>
</evidence>
<sequence length="492" mass="55584">LGIHYLGQMHENGMLRIVLDQLTNGQLDWIELDAQFDTVIVGSRQYHLYSGKQRFAETMKKQFPQEHEAIDKFMKLMKTAAKGASLLAVLKMIPLWLSKLLIRTGLIYWISPVFRLAATSHSELLNDLTSNKDLQTVLTYLFYVSIGVPPKDSSFVVNALLLHHYKRGAWYPRGGASEIAFHIIPVIQKAGGAVLVRARVKCILINEDGKASGVTVVKDQEEEKVFAPVVISNAGIFNTYTRLLPQKMQTKPTIQSQLSMVQHGMGSFLVFVGIKGTKEELGLKSTNYWVYKHNDLDELMTSYASLRKEEVADNIPMFFITFPSAKDPTFNERHPGNSCMTILTMAWYEWAEEQVKKRGTDYDDFKMNIANKLIDMAMEIFPQIRDKIEFVEAATPLTNQFYLSAPQGEMCGIEQNLSCFFPEVVATIRAETPVKNLYLSGQDIFSCGLAGALHGGLICTCAVLKRIVYIDLICLKKKKKKKLKWTSKKKEA</sequence>
<dbReference type="InterPro" id="IPR052206">
    <property type="entry name" value="Retinol_saturase"/>
</dbReference>
<dbReference type="InParanoid" id="H3B1Q8"/>
<reference evidence="7" key="3">
    <citation type="submission" date="2025-09" db="UniProtKB">
        <authorList>
            <consortium name="Ensembl"/>
        </authorList>
    </citation>
    <scope>IDENTIFICATION</scope>
</reference>